<evidence type="ECO:0000256" key="7">
    <source>
        <dbReference type="PIRSR" id="PIRSR600246-2"/>
    </source>
</evidence>
<dbReference type="InterPro" id="IPR029055">
    <property type="entry name" value="Ntn_hydrolases_N"/>
</dbReference>
<evidence type="ECO:0000256" key="6">
    <source>
        <dbReference type="PIRSR" id="PIRSR600246-1"/>
    </source>
</evidence>
<dbReference type="GO" id="GO:0006508">
    <property type="term" value="P:proteolysis"/>
    <property type="evidence" value="ECO:0007669"/>
    <property type="project" value="UniProtKB-KW"/>
</dbReference>
<dbReference type="STRING" id="1348612.A0A397J6E0"/>
<dbReference type="PANTHER" id="PTHR10188:SF6">
    <property type="entry name" value="N(4)-(BETA-N-ACETYLGLUCOSAMINYL)-L-ASPARAGINASE"/>
    <property type="match status" value="1"/>
</dbReference>
<dbReference type="Gene3D" id="3.60.20.30">
    <property type="entry name" value="(Glycosyl)asparaginase"/>
    <property type="match status" value="1"/>
</dbReference>
<gene>
    <name evidence="9" type="ORF">Glove_110g135</name>
</gene>
<protein>
    <recommendedName>
        <fullName evidence="2">beta-aspartyl-peptidase</fullName>
        <ecNumber evidence="2">3.4.19.5</ecNumber>
    </recommendedName>
</protein>
<evidence type="ECO:0000256" key="8">
    <source>
        <dbReference type="PIRSR" id="PIRSR600246-3"/>
    </source>
</evidence>
<dbReference type="AlphaFoldDB" id="A0A397J6E0"/>
<reference evidence="9 10" key="1">
    <citation type="submission" date="2018-08" db="EMBL/GenBank/DDBJ databases">
        <title>Genome and evolution of the arbuscular mycorrhizal fungus Diversispora epigaea (formerly Glomus versiforme) and its bacterial endosymbionts.</title>
        <authorList>
            <person name="Sun X."/>
            <person name="Fei Z."/>
            <person name="Harrison M."/>
        </authorList>
    </citation>
    <scope>NUCLEOTIDE SEQUENCE [LARGE SCALE GENOMIC DNA]</scope>
    <source>
        <strain evidence="9 10">IT104</strain>
    </source>
</reference>
<proteinExistence type="predicted"/>
<keyword evidence="3" id="KW-0645">Protease</keyword>
<organism evidence="9 10">
    <name type="scientific">Diversispora epigaea</name>
    <dbReference type="NCBI Taxonomy" id="1348612"/>
    <lineage>
        <taxon>Eukaryota</taxon>
        <taxon>Fungi</taxon>
        <taxon>Fungi incertae sedis</taxon>
        <taxon>Mucoromycota</taxon>
        <taxon>Glomeromycotina</taxon>
        <taxon>Glomeromycetes</taxon>
        <taxon>Diversisporales</taxon>
        <taxon>Diversisporaceae</taxon>
        <taxon>Diversispora</taxon>
    </lineage>
</organism>
<evidence type="ECO:0000256" key="2">
    <source>
        <dbReference type="ARBA" id="ARBA00012879"/>
    </source>
</evidence>
<comment type="catalytic activity">
    <reaction evidence="1">
        <text>Cleavage of a beta-linked Asp residue from the N-terminus of a polypeptide.</text>
        <dbReference type="EC" id="3.4.19.5"/>
    </reaction>
</comment>
<sequence>MENNHGPTLVIHGGAGTIVRNKFTEEKLQEHREALKDSLKVGYEILSKGGSSIDAVEASVRVMEDCPLFNAGKGSVFTKGGKNELEASIMLGISSHTAGACTLLRTVKNPISLAKTLLLDPDNPHVFLGGIEAENYAKSKGLEIVDPGYFFTELRWKQHLDGLEKGKISENSENIISIIGKDIDDEFNQDPTGTVGAIAVDVNGIIAVATSTGGFNNKKEGRIGDTPLISSGTWVDNETCGVSGTGNGEYFIRYSVAHDVSARMKYLGESVHEAATNVVKDLKKVGGDGGVIALDKYGNFSMPFNTSGMYRGYIRVSEGVPYVYIFDDE</sequence>
<evidence type="ECO:0000313" key="10">
    <source>
        <dbReference type="Proteomes" id="UP000266861"/>
    </source>
</evidence>
<dbReference type="CDD" id="cd04701">
    <property type="entry name" value="Asparaginase_2"/>
    <property type="match status" value="1"/>
</dbReference>
<feature type="binding site" evidence="7">
    <location>
        <begin position="245"/>
        <end position="248"/>
    </location>
    <ligand>
        <name>substrate</name>
    </ligand>
</feature>
<comment type="caution">
    <text evidence="9">The sequence shown here is derived from an EMBL/GenBank/DDBJ whole genome shotgun (WGS) entry which is preliminary data.</text>
</comment>
<evidence type="ECO:0000256" key="4">
    <source>
        <dbReference type="ARBA" id="ARBA00022801"/>
    </source>
</evidence>
<dbReference type="OrthoDB" id="2262349at2759"/>
<evidence type="ECO:0000256" key="5">
    <source>
        <dbReference type="ARBA" id="ARBA00022813"/>
    </source>
</evidence>
<keyword evidence="10" id="KW-1185">Reference proteome</keyword>
<dbReference type="EC" id="3.4.19.5" evidence="2"/>
<evidence type="ECO:0000313" key="9">
    <source>
        <dbReference type="EMBL" id="RHZ82288.1"/>
    </source>
</evidence>
<feature type="active site" description="Nucleophile" evidence="6">
    <location>
        <position position="194"/>
    </location>
</feature>
<evidence type="ECO:0000256" key="1">
    <source>
        <dbReference type="ARBA" id="ARBA00000306"/>
    </source>
</evidence>
<keyword evidence="5" id="KW-0068">Autocatalytic cleavage</keyword>
<evidence type="ECO:0000256" key="3">
    <source>
        <dbReference type="ARBA" id="ARBA00022670"/>
    </source>
</evidence>
<dbReference type="FunFam" id="3.60.20.30:FF:000001">
    <property type="entry name" value="Isoaspartyl peptidase/L-asparaginase"/>
    <property type="match status" value="1"/>
</dbReference>
<dbReference type="InterPro" id="IPR000246">
    <property type="entry name" value="Peptidase_T2"/>
</dbReference>
<dbReference type="Proteomes" id="UP000266861">
    <property type="component" value="Unassembled WGS sequence"/>
</dbReference>
<dbReference type="Pfam" id="PF01112">
    <property type="entry name" value="Asparaginase_2"/>
    <property type="match status" value="1"/>
</dbReference>
<keyword evidence="4" id="KW-0378">Hydrolase</keyword>
<accession>A0A397J6E0</accession>
<dbReference type="GO" id="GO:0016811">
    <property type="term" value="F:hydrolase activity, acting on carbon-nitrogen (but not peptide) bonds, in linear amides"/>
    <property type="evidence" value="ECO:0007669"/>
    <property type="project" value="UniProtKB-ARBA"/>
</dbReference>
<name>A0A397J6E0_9GLOM</name>
<dbReference type="EMBL" id="PQFF01000103">
    <property type="protein sequence ID" value="RHZ82288.1"/>
    <property type="molecule type" value="Genomic_DNA"/>
</dbReference>
<dbReference type="PANTHER" id="PTHR10188">
    <property type="entry name" value="L-ASPARAGINASE"/>
    <property type="match status" value="1"/>
</dbReference>
<feature type="site" description="Cleavage; by autolysis" evidence="8">
    <location>
        <begin position="193"/>
        <end position="194"/>
    </location>
</feature>
<dbReference type="SUPFAM" id="SSF56235">
    <property type="entry name" value="N-terminal nucleophile aminohydrolases (Ntn hydrolases)"/>
    <property type="match status" value="1"/>
</dbReference>
<dbReference type="GO" id="GO:0008798">
    <property type="term" value="F:beta-aspartyl-peptidase activity"/>
    <property type="evidence" value="ECO:0007669"/>
    <property type="project" value="UniProtKB-EC"/>
</dbReference>
<feature type="binding site" evidence="7">
    <location>
        <begin position="222"/>
        <end position="225"/>
    </location>
    <ligand>
        <name>substrate</name>
    </ligand>
</feature>